<dbReference type="GO" id="GO:0032266">
    <property type="term" value="F:phosphatidylinositol-3-phosphate binding"/>
    <property type="evidence" value="ECO:0007669"/>
    <property type="project" value="InterPro"/>
</dbReference>
<dbReference type="PANTHER" id="PTHR45949">
    <property type="entry name" value="SORTING NEXIN-4"/>
    <property type="match status" value="1"/>
</dbReference>
<dbReference type="SUPFAM" id="SSF64268">
    <property type="entry name" value="PX domain"/>
    <property type="match status" value="1"/>
</dbReference>
<reference evidence="17" key="1">
    <citation type="submission" date="2016-04" db="EMBL/GenBank/DDBJ databases">
        <title>Comparative genomics of biotechnologically important yeasts.</title>
        <authorList>
            <consortium name="DOE Joint Genome Institute"/>
            <person name="Riley R."/>
            <person name="Haridas S."/>
            <person name="Wolfe K.H."/>
            <person name="Lopes M.R."/>
            <person name="Hittinger C.T."/>
            <person name="Goker M."/>
            <person name="Salamov A."/>
            <person name="Wisecaver J."/>
            <person name="Long T.M."/>
            <person name="Aerts A.L."/>
            <person name="Barry K."/>
            <person name="Choi C."/>
            <person name="Clum A."/>
            <person name="Coughlan A.Y."/>
            <person name="Deshpande S."/>
            <person name="Douglass A.P."/>
            <person name="Hanson S.J."/>
            <person name="Klenk H.-P."/>
            <person name="Labutti K."/>
            <person name="Lapidus A."/>
            <person name="Lindquist E."/>
            <person name="Lipzen A."/>
            <person name="Meier-Kolthoff J.P."/>
            <person name="Ohm R.A."/>
            <person name="Otillar R.P."/>
            <person name="Pangilinan J."/>
            <person name="Peng Y."/>
            <person name="Rokas A."/>
            <person name="Rosa C.A."/>
            <person name="Scheuner C."/>
            <person name="Sibirny A.A."/>
            <person name="Slot J.C."/>
            <person name="Stielow J.B."/>
            <person name="Sun H."/>
            <person name="Kurtzman C.P."/>
            <person name="Blackwell M."/>
            <person name="Grigoriev I.V."/>
            <person name="Jeffries T.W."/>
        </authorList>
    </citation>
    <scope>NUCLEOTIDE SEQUENCE [LARGE SCALE GENOMIC DNA]</scope>
    <source>
        <strain evidence="17">NRRL YB-2248</strain>
    </source>
</reference>
<organism evidence="16 17">
    <name type="scientific">[Candida] arabinofermentans NRRL YB-2248</name>
    <dbReference type="NCBI Taxonomy" id="983967"/>
    <lineage>
        <taxon>Eukaryota</taxon>
        <taxon>Fungi</taxon>
        <taxon>Dikarya</taxon>
        <taxon>Ascomycota</taxon>
        <taxon>Saccharomycotina</taxon>
        <taxon>Pichiomycetes</taxon>
        <taxon>Pichiales</taxon>
        <taxon>Pichiaceae</taxon>
        <taxon>Ogataea</taxon>
        <taxon>Ogataea/Candida clade</taxon>
    </lineage>
</organism>
<dbReference type="InterPro" id="IPR037917">
    <property type="entry name" value="Ypt35_PX"/>
</dbReference>
<proteinExistence type="inferred from homology"/>
<dbReference type="SMART" id="SM00312">
    <property type="entry name" value="PX"/>
    <property type="match status" value="1"/>
</dbReference>
<evidence type="ECO:0000256" key="13">
    <source>
        <dbReference type="ARBA" id="ARBA00033774"/>
    </source>
</evidence>
<evidence type="ECO:0000256" key="4">
    <source>
        <dbReference type="ARBA" id="ARBA00007426"/>
    </source>
</evidence>
<dbReference type="Pfam" id="PF00787">
    <property type="entry name" value="PX"/>
    <property type="match status" value="1"/>
</dbReference>
<keyword evidence="10" id="KW-0446">Lipid-binding</keyword>
<comment type="similarity">
    <text evidence="4">Belongs to the YPT35 family.</text>
</comment>
<evidence type="ECO:0000313" key="17">
    <source>
        <dbReference type="Proteomes" id="UP000094801"/>
    </source>
</evidence>
<dbReference type="GO" id="GO:0032456">
    <property type="term" value="P:endocytic recycling"/>
    <property type="evidence" value="ECO:0007669"/>
    <property type="project" value="TreeGrafter"/>
</dbReference>
<dbReference type="GO" id="GO:0061709">
    <property type="term" value="P:reticulophagy"/>
    <property type="evidence" value="ECO:0007669"/>
    <property type="project" value="TreeGrafter"/>
</dbReference>
<evidence type="ECO:0000256" key="3">
    <source>
        <dbReference type="ARBA" id="ARBA00004496"/>
    </source>
</evidence>
<dbReference type="InterPro" id="IPR001683">
    <property type="entry name" value="PX_dom"/>
</dbReference>
<keyword evidence="8" id="KW-0926">Vacuole</keyword>
<evidence type="ECO:0000256" key="5">
    <source>
        <dbReference type="ARBA" id="ARBA00010883"/>
    </source>
</evidence>
<dbReference type="GO" id="GO:0000422">
    <property type="term" value="P:autophagy of mitochondrion"/>
    <property type="evidence" value="ECO:0007669"/>
    <property type="project" value="TreeGrafter"/>
</dbReference>
<protein>
    <recommendedName>
        <fullName evidence="13">Endosomal/vacuolar adapter protein YPT35</fullName>
    </recommendedName>
    <alternativeName>
        <fullName evidence="14">PX domain-containing protein YPT35</fullName>
    </alternativeName>
</protein>
<dbReference type="AlphaFoldDB" id="A0A1E4SX24"/>
<evidence type="ECO:0000256" key="9">
    <source>
        <dbReference type="ARBA" id="ARBA00022753"/>
    </source>
</evidence>
<dbReference type="Gene3D" id="3.30.1520.10">
    <property type="entry name" value="Phox-like domain"/>
    <property type="match status" value="1"/>
</dbReference>
<comment type="subcellular location">
    <subcellularLocation>
        <location evidence="3">Cytoplasm</location>
    </subcellularLocation>
    <subcellularLocation>
        <location evidence="2">Endosome membrane</location>
        <topology evidence="2">Peripheral membrane protein</topology>
    </subcellularLocation>
    <subcellularLocation>
        <location evidence="1">Vacuole membrane</location>
        <topology evidence="1">Peripheral membrane protein</topology>
    </subcellularLocation>
</comment>
<evidence type="ECO:0000256" key="1">
    <source>
        <dbReference type="ARBA" id="ARBA00004148"/>
    </source>
</evidence>
<dbReference type="InterPro" id="IPR036871">
    <property type="entry name" value="PX_dom_sf"/>
</dbReference>
<dbReference type="EMBL" id="KV453859">
    <property type="protein sequence ID" value="ODV84027.1"/>
    <property type="molecule type" value="Genomic_DNA"/>
</dbReference>
<keyword evidence="9" id="KW-0967">Endosome</keyword>
<feature type="domain" description="PX" evidence="15">
    <location>
        <begin position="48"/>
        <end position="162"/>
    </location>
</feature>
<dbReference type="PROSITE" id="PS50195">
    <property type="entry name" value="PX"/>
    <property type="match status" value="1"/>
</dbReference>
<evidence type="ECO:0000256" key="11">
    <source>
        <dbReference type="ARBA" id="ARBA00023136"/>
    </source>
</evidence>
<dbReference type="GO" id="GO:0005774">
    <property type="term" value="C:vacuolar membrane"/>
    <property type="evidence" value="ECO:0007669"/>
    <property type="project" value="UniProtKB-SubCell"/>
</dbReference>
<dbReference type="Proteomes" id="UP000094801">
    <property type="component" value="Unassembled WGS sequence"/>
</dbReference>
<dbReference type="GO" id="GO:0005769">
    <property type="term" value="C:early endosome"/>
    <property type="evidence" value="ECO:0007669"/>
    <property type="project" value="TreeGrafter"/>
</dbReference>
<dbReference type="GO" id="GO:0000407">
    <property type="term" value="C:phagophore assembly site"/>
    <property type="evidence" value="ECO:0007669"/>
    <property type="project" value="TreeGrafter"/>
</dbReference>
<evidence type="ECO:0000313" key="16">
    <source>
        <dbReference type="EMBL" id="ODV84027.1"/>
    </source>
</evidence>
<keyword evidence="7" id="KW-0963">Cytoplasm</keyword>
<comment type="similarity">
    <text evidence="5">Belongs to the sorting nexin family.</text>
</comment>
<name>A0A1E4SX24_9ASCO</name>
<dbReference type="CDD" id="cd07280">
    <property type="entry name" value="PX_YPT35"/>
    <property type="match status" value="1"/>
</dbReference>
<evidence type="ECO:0000256" key="8">
    <source>
        <dbReference type="ARBA" id="ARBA00022554"/>
    </source>
</evidence>
<gene>
    <name evidence="16" type="ORF">CANARDRAFT_9024</name>
</gene>
<dbReference type="GO" id="GO:0034727">
    <property type="term" value="P:piecemeal microautophagy of the nucleus"/>
    <property type="evidence" value="ECO:0007669"/>
    <property type="project" value="TreeGrafter"/>
</dbReference>
<accession>A0A1E4SX24</accession>
<dbReference type="GO" id="GO:0015031">
    <property type="term" value="P:protein transport"/>
    <property type="evidence" value="ECO:0007669"/>
    <property type="project" value="TreeGrafter"/>
</dbReference>
<evidence type="ECO:0000256" key="14">
    <source>
        <dbReference type="ARBA" id="ARBA00033785"/>
    </source>
</evidence>
<evidence type="ECO:0000256" key="6">
    <source>
        <dbReference type="ARBA" id="ARBA00022448"/>
    </source>
</evidence>
<evidence type="ECO:0000256" key="12">
    <source>
        <dbReference type="ARBA" id="ARBA00033728"/>
    </source>
</evidence>
<evidence type="ECO:0000256" key="10">
    <source>
        <dbReference type="ARBA" id="ARBA00023121"/>
    </source>
</evidence>
<comment type="function">
    <text evidence="12">Recruits the lipid transfer protein VPS13 to endosomal and vacuolar membranes.</text>
</comment>
<sequence>MPITDPNHTHTNQNISQLEILAPVPITLNDNVSDGQDIFSDSSNPVWCISCYIGEPTIIQGANGGKYALWTIEFETTRRTKFKIRKRFNDFIELRGKLLKYQRETVIPELPPKTMIFQDRFNVTFLQKRRKALEYWISSVVLNPVLGGKEEVKRFVLDGWNP</sequence>
<keyword evidence="6" id="KW-0813">Transport</keyword>
<dbReference type="OrthoDB" id="10254720at2759"/>
<dbReference type="STRING" id="983967.A0A1E4SX24"/>
<evidence type="ECO:0000259" key="15">
    <source>
        <dbReference type="PROSITE" id="PS50195"/>
    </source>
</evidence>
<dbReference type="GO" id="GO:0010008">
    <property type="term" value="C:endosome membrane"/>
    <property type="evidence" value="ECO:0007669"/>
    <property type="project" value="UniProtKB-SubCell"/>
</dbReference>
<evidence type="ECO:0000256" key="2">
    <source>
        <dbReference type="ARBA" id="ARBA00004481"/>
    </source>
</evidence>
<keyword evidence="17" id="KW-1185">Reference proteome</keyword>
<evidence type="ECO:0000256" key="7">
    <source>
        <dbReference type="ARBA" id="ARBA00022490"/>
    </source>
</evidence>
<keyword evidence="11" id="KW-0472">Membrane</keyword>
<dbReference type="PANTHER" id="PTHR45949:SF2">
    <property type="entry name" value="SORTING NEXIN-4"/>
    <property type="match status" value="1"/>
</dbReference>